<accession>A0ABQ5KQM8</accession>
<keyword evidence="2" id="KW-1185">Reference proteome</keyword>
<organism evidence="1 2">
    <name type="scientific">Aduncisulcus paluster</name>
    <dbReference type="NCBI Taxonomy" id="2918883"/>
    <lineage>
        <taxon>Eukaryota</taxon>
        <taxon>Metamonada</taxon>
        <taxon>Carpediemonas-like organisms</taxon>
        <taxon>Aduncisulcus</taxon>
    </lineage>
</organism>
<comment type="caution">
    <text evidence="1">The sequence shown here is derived from an EMBL/GenBank/DDBJ whole genome shotgun (WGS) entry which is preliminary data.</text>
</comment>
<dbReference type="Proteomes" id="UP001057375">
    <property type="component" value="Unassembled WGS sequence"/>
</dbReference>
<protein>
    <submittedName>
        <fullName evidence="1">Uncharacterized protein</fullName>
    </submittedName>
</protein>
<evidence type="ECO:0000313" key="1">
    <source>
        <dbReference type="EMBL" id="GKT34789.1"/>
    </source>
</evidence>
<proteinExistence type="predicted"/>
<sequence>MEDAFADFYSLFSVVSDRCASLSKSSKTYLDVQLQDTRIKNCFKYSDFDSFIIKDSVDKAIGYLRTCQTLKRISKAIKDKEYYIERPFTYSGDLSIDFIEEREKVLKETAKAIEDTLSFRFYVSQFASYPLKESLLEEREILLDTLRATVDEAVILITSTLKSNLFIPHSELLSRATMLTQLHPKYLRGNSFFSLRLTALKLYMLTPSIKNAYLKWISSSSPSISSTLESEATLDICLCVQQSLRIEEKSPFIQLCPKYILEKIYGPNYIKYCFTRTRLEVVIDSYPSIVPKLSDSLIKNSSECFLWLSNDTYHFSILPLFCNDPIAPSTLPNAPILSQFSPEFLSSFFSGLFFFLDGSIVMFFNEFLTLREVQREVVGVCNSCLYLLKENGDERKVKLVENVCEYIVHCVSSRRFK</sequence>
<reference evidence="1" key="1">
    <citation type="submission" date="2022-03" db="EMBL/GenBank/DDBJ databases">
        <title>Draft genome sequence of Aduncisulcus paluster, a free-living microaerophilic Fornicata.</title>
        <authorList>
            <person name="Yuyama I."/>
            <person name="Kume K."/>
            <person name="Tamura T."/>
            <person name="Inagaki Y."/>
            <person name="Hashimoto T."/>
        </authorList>
    </citation>
    <scope>NUCLEOTIDE SEQUENCE</scope>
    <source>
        <strain evidence="1">NY0171</strain>
    </source>
</reference>
<evidence type="ECO:0000313" key="2">
    <source>
        <dbReference type="Proteomes" id="UP001057375"/>
    </source>
</evidence>
<dbReference type="EMBL" id="BQXS01010867">
    <property type="protein sequence ID" value="GKT34789.1"/>
    <property type="molecule type" value="Genomic_DNA"/>
</dbReference>
<gene>
    <name evidence="1" type="ORF">ADUPG1_008078</name>
</gene>
<name>A0ABQ5KQM8_9EUKA</name>